<dbReference type="Pfam" id="PF18946">
    <property type="entry name" value="Apex"/>
    <property type="match status" value="1"/>
</dbReference>
<gene>
    <name evidence="4" type="ORF">HPS10_02850</name>
</gene>
<dbReference type="Pfam" id="PF04717">
    <property type="entry name" value="Phage_base_V"/>
    <property type="match status" value="1"/>
</dbReference>
<dbReference type="Proteomes" id="UP000027036">
    <property type="component" value="Unassembled WGS sequence"/>
</dbReference>
<dbReference type="Gene3D" id="2.40.50.230">
    <property type="entry name" value="Gp5 N-terminal domain"/>
    <property type="match status" value="1"/>
</dbReference>
<feature type="region of interest" description="Disordered" evidence="1">
    <location>
        <begin position="163"/>
        <end position="190"/>
    </location>
</feature>
<dbReference type="RefSeq" id="WP_035522648.1">
    <property type="nucleotide sequence ID" value="NZ_JDSO01000033.1"/>
</dbReference>
<evidence type="ECO:0000313" key="5">
    <source>
        <dbReference type="Proteomes" id="UP000027036"/>
    </source>
</evidence>
<accession>A0A836MFG0</accession>
<evidence type="ECO:0000256" key="1">
    <source>
        <dbReference type="SAM" id="MobiDB-lite"/>
    </source>
</evidence>
<evidence type="ECO:0000313" key="4">
    <source>
        <dbReference type="EMBL" id="KDB48625.1"/>
    </source>
</evidence>
<dbReference type="EMBL" id="JDSO01000033">
    <property type="protein sequence ID" value="KDB48625.1"/>
    <property type="molecule type" value="Genomic_DNA"/>
</dbReference>
<dbReference type="NCBIfam" id="TIGR01644">
    <property type="entry name" value="phage_P2_V"/>
    <property type="match status" value="1"/>
</dbReference>
<feature type="domain" description="Phage spike trimer" evidence="3">
    <location>
        <begin position="116"/>
        <end position="157"/>
    </location>
</feature>
<dbReference type="InterPro" id="IPR013046">
    <property type="entry name" value="GpV/Gp45"/>
</dbReference>
<evidence type="ECO:0000259" key="2">
    <source>
        <dbReference type="Pfam" id="PF04717"/>
    </source>
</evidence>
<dbReference type="InterPro" id="IPR044033">
    <property type="entry name" value="GpV-like_apex"/>
</dbReference>
<dbReference type="Pfam" id="PF18715">
    <property type="entry name" value="Phage_spike"/>
    <property type="match status" value="1"/>
</dbReference>
<feature type="compositionally biased region" description="Polar residues" evidence="1">
    <location>
        <begin position="171"/>
        <end position="190"/>
    </location>
</feature>
<feature type="domain" description="Gp5/Type VI secretion system Vgr protein OB-fold" evidence="2">
    <location>
        <begin position="14"/>
        <end position="81"/>
    </location>
</feature>
<evidence type="ECO:0000259" key="3">
    <source>
        <dbReference type="Pfam" id="PF18715"/>
    </source>
</evidence>
<name>A0A836MFG0_GLAPU</name>
<dbReference type="InterPro" id="IPR037026">
    <property type="entry name" value="Vgr_OB-fold_dom_sf"/>
</dbReference>
<dbReference type="Gene3D" id="6.20.150.10">
    <property type="match status" value="1"/>
</dbReference>
<sequence>MHHDHPRRLDNLLRLGTIAEVDYANATARVKAGGITTDFLPWITLRAGDVKTWSPVSVGEQVLILAVSGEFNSGIILAGVYASNAPSQSKDEFSTHFPDGCVIRYNHASGHLSVENCKTATIQATQSITAETPSFTCTGDVVIQGTLSVQGVISTQSSVTASGEVSGKGINLSTHTHSGVESGSKRTGTP</sequence>
<dbReference type="AlphaFoldDB" id="A0A836MFG0"/>
<protein>
    <submittedName>
        <fullName evidence="4">Baseplate assembly protein</fullName>
    </submittedName>
</protein>
<organism evidence="4 5">
    <name type="scientific">Glaesserella parasuis HPS10</name>
    <dbReference type="NCBI Taxonomy" id="1450514"/>
    <lineage>
        <taxon>Bacteria</taxon>
        <taxon>Pseudomonadati</taxon>
        <taxon>Pseudomonadota</taxon>
        <taxon>Gammaproteobacteria</taxon>
        <taxon>Pasteurellales</taxon>
        <taxon>Pasteurellaceae</taxon>
        <taxon>Glaesserella</taxon>
    </lineage>
</organism>
<proteinExistence type="predicted"/>
<comment type="caution">
    <text evidence="4">The sequence shown here is derived from an EMBL/GenBank/DDBJ whole genome shotgun (WGS) entry which is preliminary data.</text>
</comment>
<reference evidence="4 5" key="1">
    <citation type="submission" date="2014-02" db="EMBL/GenBank/DDBJ databases">
        <title>Comparative genomics of Haemophilus parasuis isolated from pig lungs.</title>
        <authorList>
            <person name="Kittichotirat W."/>
            <person name="Bumgarner R.E."/>
            <person name="Lawrence P."/>
        </authorList>
    </citation>
    <scope>NUCLEOTIDE SEQUENCE [LARGE SCALE GENOMIC DNA]</scope>
    <source>
        <strain evidence="4 5">HPS10</strain>
    </source>
</reference>
<dbReference type="InterPro" id="IPR040629">
    <property type="entry name" value="Phage_spike"/>
</dbReference>
<dbReference type="InterPro" id="IPR006531">
    <property type="entry name" value="Gp5/Vgr_OB"/>
</dbReference>